<keyword evidence="6 8" id="KW-1133">Transmembrane helix</keyword>
<dbReference type="InterPro" id="IPR009445">
    <property type="entry name" value="TMEM85/Emc4"/>
</dbReference>
<accession>A0A7S1SMW7</accession>
<dbReference type="PANTHER" id="PTHR19315">
    <property type="entry name" value="ER MEMBRANE PROTEIN COMPLEX SUBUNIT 4"/>
    <property type="match status" value="1"/>
</dbReference>
<evidence type="ECO:0000256" key="2">
    <source>
        <dbReference type="ARBA" id="ARBA00007715"/>
    </source>
</evidence>
<evidence type="ECO:0000256" key="4">
    <source>
        <dbReference type="ARBA" id="ARBA00022692"/>
    </source>
</evidence>
<organism evidence="9">
    <name type="scientific">Tetraselmis chuii</name>
    <dbReference type="NCBI Taxonomy" id="63592"/>
    <lineage>
        <taxon>Eukaryota</taxon>
        <taxon>Viridiplantae</taxon>
        <taxon>Chlorophyta</taxon>
        <taxon>core chlorophytes</taxon>
        <taxon>Chlorodendrophyceae</taxon>
        <taxon>Chlorodendrales</taxon>
        <taxon>Chlorodendraceae</taxon>
        <taxon>Tetraselmis</taxon>
    </lineage>
</organism>
<evidence type="ECO:0000256" key="7">
    <source>
        <dbReference type="ARBA" id="ARBA00023136"/>
    </source>
</evidence>
<proteinExistence type="inferred from homology"/>
<feature type="transmembrane region" description="Helical" evidence="8">
    <location>
        <begin position="117"/>
        <end position="136"/>
    </location>
</feature>
<dbReference type="EMBL" id="HBGG01011580">
    <property type="protein sequence ID" value="CAD9203663.1"/>
    <property type="molecule type" value="Transcribed_RNA"/>
</dbReference>
<gene>
    <name evidence="9" type="ORF">TCHU04912_LOCUS5898</name>
</gene>
<keyword evidence="7 8" id="KW-0472">Membrane</keyword>
<evidence type="ECO:0000256" key="5">
    <source>
        <dbReference type="ARBA" id="ARBA00022824"/>
    </source>
</evidence>
<dbReference type="GO" id="GO:0005789">
    <property type="term" value="C:endoplasmic reticulum membrane"/>
    <property type="evidence" value="ECO:0007669"/>
    <property type="project" value="UniProtKB-SubCell"/>
</dbReference>
<comment type="similarity">
    <text evidence="2">Belongs to the EMC4 family.</text>
</comment>
<dbReference type="Pfam" id="PF06417">
    <property type="entry name" value="EMC4"/>
    <property type="match status" value="1"/>
</dbReference>
<feature type="transmembrane region" description="Helical" evidence="8">
    <location>
        <begin position="79"/>
        <end position="97"/>
    </location>
</feature>
<evidence type="ECO:0000313" key="9">
    <source>
        <dbReference type="EMBL" id="CAD9203663.1"/>
    </source>
</evidence>
<dbReference type="AlphaFoldDB" id="A0A7S1SMW7"/>
<evidence type="ECO:0000256" key="6">
    <source>
        <dbReference type="ARBA" id="ARBA00022989"/>
    </source>
</evidence>
<keyword evidence="4 8" id="KW-0812">Transmembrane</keyword>
<evidence type="ECO:0000256" key="8">
    <source>
        <dbReference type="SAM" id="Phobius"/>
    </source>
</evidence>
<reference evidence="9" key="1">
    <citation type="submission" date="2021-01" db="EMBL/GenBank/DDBJ databases">
        <authorList>
            <person name="Corre E."/>
            <person name="Pelletier E."/>
            <person name="Niang G."/>
            <person name="Scheremetjew M."/>
            <person name="Finn R."/>
            <person name="Kale V."/>
            <person name="Holt S."/>
            <person name="Cochrane G."/>
            <person name="Meng A."/>
            <person name="Brown T."/>
            <person name="Cohen L."/>
        </authorList>
    </citation>
    <scope>NUCLEOTIDE SEQUENCE</scope>
    <source>
        <strain evidence="9">PLY429</strain>
    </source>
</reference>
<keyword evidence="5" id="KW-0256">Endoplasmic reticulum</keyword>
<comment type="subcellular location">
    <subcellularLocation>
        <location evidence="1">Endoplasmic reticulum membrane</location>
        <topology evidence="1">Multi-pass membrane protein</topology>
    </subcellularLocation>
</comment>
<name>A0A7S1SMW7_9CHLO</name>
<sequence length="170" mass="18615">MASSGNVSSKWAVTFEDASSSGRRVASPPGYDPSCSYEEVARQAAPSMVRKQQEALWARAQAPMKQVGMMCFMQWMMGNQAHLMTIIMVLGIIYNHISQIFQAGTMFKKAGPELDVVTPRLLFILIQFGGLLFAVYKLNGMGLLPTHASDWYDTSVPPVLEFSGGGAIMN</sequence>
<evidence type="ECO:0000256" key="1">
    <source>
        <dbReference type="ARBA" id="ARBA00004477"/>
    </source>
</evidence>
<evidence type="ECO:0000256" key="3">
    <source>
        <dbReference type="ARBA" id="ARBA00020820"/>
    </source>
</evidence>
<protein>
    <recommendedName>
        <fullName evidence="3">ER membrane protein complex subunit 4</fullName>
    </recommendedName>
</protein>